<protein>
    <submittedName>
        <fullName evidence="1">Uncharacterized protein</fullName>
    </submittedName>
</protein>
<comment type="caution">
    <text evidence="1">The sequence shown here is derived from an EMBL/GenBank/DDBJ whole genome shotgun (WGS) entry which is preliminary data.</text>
</comment>
<proteinExistence type="predicted"/>
<dbReference type="EMBL" id="FJUW01000044">
    <property type="protein sequence ID" value="CZT07857.1"/>
    <property type="molecule type" value="Genomic_DNA"/>
</dbReference>
<sequence length="134" mass="14990">MADSLSITASIAGISVHATLELLKGVEEGYWKPLGQDIATTIEGDCYQLHSEGKLTWLDLANVRFFKKDQANAMSEQRQSCKLAINLIVGVVTLYSSVRNSHITEEIKKTITIKQGEVQVPSLQQIDSWWLRRS</sequence>
<gene>
    <name evidence="1" type="ORF">RCO7_10872</name>
</gene>
<dbReference type="AlphaFoldDB" id="A0A1E1LBJ2"/>
<dbReference type="InParanoid" id="A0A1E1LBJ2"/>
<evidence type="ECO:0000313" key="1">
    <source>
        <dbReference type="EMBL" id="CZT07857.1"/>
    </source>
</evidence>
<dbReference type="Proteomes" id="UP000178129">
    <property type="component" value="Unassembled WGS sequence"/>
</dbReference>
<organism evidence="1 2">
    <name type="scientific">Rhynchosporium graminicola</name>
    <dbReference type="NCBI Taxonomy" id="2792576"/>
    <lineage>
        <taxon>Eukaryota</taxon>
        <taxon>Fungi</taxon>
        <taxon>Dikarya</taxon>
        <taxon>Ascomycota</taxon>
        <taxon>Pezizomycotina</taxon>
        <taxon>Leotiomycetes</taxon>
        <taxon>Helotiales</taxon>
        <taxon>Ploettnerulaceae</taxon>
        <taxon>Rhynchosporium</taxon>
    </lineage>
</organism>
<name>A0A1E1LBJ2_9HELO</name>
<keyword evidence="2" id="KW-1185">Reference proteome</keyword>
<accession>A0A1E1LBJ2</accession>
<evidence type="ECO:0000313" key="2">
    <source>
        <dbReference type="Proteomes" id="UP000178129"/>
    </source>
</evidence>
<reference evidence="2" key="1">
    <citation type="submission" date="2016-03" db="EMBL/GenBank/DDBJ databases">
        <authorList>
            <person name="Ploux O."/>
        </authorList>
    </citation>
    <scope>NUCLEOTIDE SEQUENCE [LARGE SCALE GENOMIC DNA]</scope>
    <source>
        <strain evidence="2">UK7</strain>
    </source>
</reference>